<evidence type="ECO:0000313" key="1">
    <source>
        <dbReference type="EMBL" id="SCL32878.1"/>
    </source>
</evidence>
<proteinExistence type="predicted"/>
<dbReference type="SUPFAM" id="SSF88659">
    <property type="entry name" value="Sigma3 and sigma4 domains of RNA polymerase sigma factors"/>
    <property type="match status" value="1"/>
</dbReference>
<dbReference type="GO" id="GO:0003700">
    <property type="term" value="F:DNA-binding transcription factor activity"/>
    <property type="evidence" value="ECO:0007669"/>
    <property type="project" value="InterPro"/>
</dbReference>
<dbReference type="SUPFAM" id="SSF88946">
    <property type="entry name" value="Sigma2 domain of RNA polymerase sigma factors"/>
    <property type="match status" value="1"/>
</dbReference>
<reference evidence="1 2" key="1">
    <citation type="submission" date="2016-06" db="EMBL/GenBank/DDBJ databases">
        <authorList>
            <person name="Kjaerup R.B."/>
            <person name="Dalgaard T.S."/>
            <person name="Juul-Madsen H.R."/>
        </authorList>
    </citation>
    <scope>NUCLEOTIDE SEQUENCE [LARGE SCALE GENOMIC DNA]</scope>
    <source>
        <strain evidence="1 2">DSM 43818</strain>
    </source>
</reference>
<organism evidence="1 2">
    <name type="scientific">Micromonospora nigra</name>
    <dbReference type="NCBI Taxonomy" id="145857"/>
    <lineage>
        <taxon>Bacteria</taxon>
        <taxon>Bacillati</taxon>
        <taxon>Actinomycetota</taxon>
        <taxon>Actinomycetes</taxon>
        <taxon>Micromonosporales</taxon>
        <taxon>Micromonosporaceae</taxon>
        <taxon>Micromonospora</taxon>
    </lineage>
</organism>
<dbReference type="RefSeq" id="WP_091086751.1">
    <property type="nucleotide sequence ID" value="NZ_FMHT01000003.1"/>
</dbReference>
<dbReference type="InterPro" id="IPR013325">
    <property type="entry name" value="RNA_pol_sigma_r2"/>
</dbReference>
<gene>
    <name evidence="1" type="ORF">GA0070616_4578</name>
</gene>
<dbReference type="Proteomes" id="UP000199699">
    <property type="component" value="Unassembled WGS sequence"/>
</dbReference>
<dbReference type="STRING" id="145857.GA0070616_4578"/>
<dbReference type="AlphaFoldDB" id="A0A1C6STT6"/>
<dbReference type="EMBL" id="FMHT01000003">
    <property type="protein sequence ID" value="SCL32878.1"/>
    <property type="molecule type" value="Genomic_DNA"/>
</dbReference>
<accession>A0A1C6STT6</accession>
<dbReference type="InterPro" id="IPR013324">
    <property type="entry name" value="RNA_pol_sigma_r3/r4-like"/>
</dbReference>
<dbReference type="GO" id="GO:0006352">
    <property type="term" value="P:DNA-templated transcription initiation"/>
    <property type="evidence" value="ECO:0007669"/>
    <property type="project" value="InterPro"/>
</dbReference>
<dbReference type="OrthoDB" id="3405381at2"/>
<protein>
    <submittedName>
        <fullName evidence="1">Uncharacterized protein</fullName>
    </submittedName>
</protein>
<keyword evidence="2" id="KW-1185">Reference proteome</keyword>
<evidence type="ECO:0000313" key="2">
    <source>
        <dbReference type="Proteomes" id="UP000199699"/>
    </source>
</evidence>
<sequence length="255" mass="26865">MSTIAQLWTGTPKPIRDAAEEAAAIRDAQAGDNAATLRLFSAYQPALRAAVRAVTSIPADDARQAATVGFLLAVRAWQPDADGGGRLAGIMRQHIADALAEATGAANGGFSVPDRTLKRYFGILRRAGGCAVAAAELAPSFEMASDTFWAVWAAVKANGSLEEALAHEQETYVSPIGDLPAPRGVADAEDRVLCEAAFRAVTDVERDVCRLAYGFADFDPQPDAEIGARLGGMPRLKVQRTRTRALAKMADALGA</sequence>
<name>A0A1C6STT6_9ACTN</name>